<evidence type="ECO:0000256" key="1">
    <source>
        <dbReference type="ARBA" id="ARBA00008683"/>
    </source>
</evidence>
<dbReference type="CDD" id="cd07022">
    <property type="entry name" value="S49_Sppa_36K_type"/>
    <property type="match status" value="1"/>
</dbReference>
<dbReference type="InterPro" id="IPR002142">
    <property type="entry name" value="Peptidase_S49"/>
</dbReference>
<dbReference type="AlphaFoldDB" id="A0A0R0CKW2"/>
<dbReference type="GO" id="GO:0006508">
    <property type="term" value="P:proteolysis"/>
    <property type="evidence" value="ECO:0007669"/>
    <property type="project" value="InterPro"/>
</dbReference>
<gene>
    <name evidence="3" type="ORF">ABB27_14680</name>
</gene>
<dbReference type="InterPro" id="IPR033855">
    <property type="entry name" value="Protein_C"/>
</dbReference>
<dbReference type="PATRIC" id="fig|405446.3.peg.2684"/>
<dbReference type="PANTHER" id="PTHR42987:SF4">
    <property type="entry name" value="PROTEASE SOHB-RELATED"/>
    <property type="match status" value="1"/>
</dbReference>
<dbReference type="EMBL" id="LDJJ01000051">
    <property type="protein sequence ID" value="KRG65811.1"/>
    <property type="molecule type" value="Genomic_DNA"/>
</dbReference>
<protein>
    <recommendedName>
        <fullName evidence="2">Peptidase S49 domain-containing protein</fullName>
    </recommendedName>
</protein>
<dbReference type="SUPFAM" id="SSF52096">
    <property type="entry name" value="ClpP/crotonase"/>
    <property type="match status" value="1"/>
</dbReference>
<dbReference type="InterPro" id="IPR029045">
    <property type="entry name" value="ClpP/crotonase-like_dom_sf"/>
</dbReference>
<keyword evidence="4" id="KW-1185">Reference proteome</keyword>
<reference evidence="3 4" key="1">
    <citation type="submission" date="2015-05" db="EMBL/GenBank/DDBJ databases">
        <title>Genome sequencing and analysis of members of genus Stenotrophomonas.</title>
        <authorList>
            <person name="Patil P.P."/>
            <person name="Midha S."/>
            <person name="Patil P.B."/>
        </authorList>
    </citation>
    <scope>NUCLEOTIDE SEQUENCE [LARGE SCALE GENOMIC DNA]</scope>
    <source>
        <strain evidence="3 4">DSM 18941</strain>
    </source>
</reference>
<dbReference type="GO" id="GO:0008233">
    <property type="term" value="F:peptidase activity"/>
    <property type="evidence" value="ECO:0007669"/>
    <property type="project" value="InterPro"/>
</dbReference>
<evidence type="ECO:0000313" key="4">
    <source>
        <dbReference type="Proteomes" id="UP000051863"/>
    </source>
</evidence>
<dbReference type="OrthoDB" id="6999246at2"/>
<dbReference type="Pfam" id="PF01343">
    <property type="entry name" value="Peptidase_S49"/>
    <property type="match status" value="1"/>
</dbReference>
<accession>A0A0R0CKW2</accession>
<evidence type="ECO:0000259" key="2">
    <source>
        <dbReference type="Pfam" id="PF01343"/>
    </source>
</evidence>
<dbReference type="Proteomes" id="UP000051863">
    <property type="component" value="Unassembled WGS sequence"/>
</dbReference>
<dbReference type="RefSeq" id="WP_057629524.1">
    <property type="nucleotide sequence ID" value="NZ_LDJJ01000051.1"/>
</dbReference>
<dbReference type="Gene3D" id="3.90.226.10">
    <property type="entry name" value="2-enoyl-CoA Hydratase, Chain A, domain 1"/>
    <property type="match status" value="1"/>
</dbReference>
<organism evidence="3 4">
    <name type="scientific">Stenotrophomonas terrae</name>
    <dbReference type="NCBI Taxonomy" id="405446"/>
    <lineage>
        <taxon>Bacteria</taxon>
        <taxon>Pseudomonadati</taxon>
        <taxon>Pseudomonadota</taxon>
        <taxon>Gammaproteobacteria</taxon>
        <taxon>Lysobacterales</taxon>
        <taxon>Lysobacteraceae</taxon>
        <taxon>Stenotrophomonas</taxon>
    </lineage>
</organism>
<name>A0A0R0CKW2_9GAMM</name>
<comment type="similarity">
    <text evidence="1">Belongs to the peptidase S49 family.</text>
</comment>
<evidence type="ECO:0000313" key="3">
    <source>
        <dbReference type="EMBL" id="KRG65811.1"/>
    </source>
</evidence>
<dbReference type="PANTHER" id="PTHR42987">
    <property type="entry name" value="PEPTIDASE S49"/>
    <property type="match status" value="1"/>
</dbReference>
<feature type="domain" description="Peptidase S49" evidence="2">
    <location>
        <begin position="126"/>
        <end position="269"/>
    </location>
</feature>
<sequence>MSKAFELAASQPWLIQREALENVLNIAQRYGDPEALQSRMGRPLDNARHVSVRDGVAIIPVTGPVFRYANIFTEISGATSTQVLATDIQAALDNPYIKGIVLDFDTPGGTATSINELADMIAAGTAIKPITAYGGGLVASAGYWLASACSEIVISETALLGSIGVVMSYQDTSERDAKTGVRSIEIVSSQSPDKRIDPATDDGRSKAQVMVDALAEVFVSAVAKNRSVTADTVLADFGKGGVLVGASAVKAGMADRIGSLESVIAELAGSASKSTRNKPMGNTKGQVTVSTTDDLRKALAAGHSADQIIIASNDDAVATARAAGVEEGRAAATNEAVAGERTRIAAITALTRKGFEAQMQAAIDGGATPEAFAMSLLKAASDRGITLDAISADTPPAAAHARPADAGSAAVATHRLSTRDVYARRAAATAK</sequence>
<comment type="caution">
    <text evidence="3">The sequence shown here is derived from an EMBL/GenBank/DDBJ whole genome shotgun (WGS) entry which is preliminary data.</text>
</comment>
<proteinExistence type="inferred from homology"/>